<dbReference type="Proteomes" id="UP000239867">
    <property type="component" value="Chromosome"/>
</dbReference>
<gene>
    <name evidence="1" type="ORF">CAY53_08655</name>
</gene>
<dbReference type="InterPro" id="IPR019117">
    <property type="entry name" value="CRISPR-assoc_protein_Cmr3"/>
</dbReference>
<dbReference type="KEGG" id="deo:CAY53_08655"/>
<dbReference type="AlphaFoldDB" id="A0A2L1GPH8"/>
<dbReference type="EMBL" id="CP021255">
    <property type="protein sequence ID" value="AVD71527.1"/>
    <property type="molecule type" value="Genomic_DNA"/>
</dbReference>
<dbReference type="RefSeq" id="WP_104936779.1">
    <property type="nucleotide sequence ID" value="NZ_CP021255.1"/>
</dbReference>
<sequence length="339" mass="36753">MKICYELTPTDTLFLRGAEPLEAGQPSGEALFPPPVSVLQGAVRTAVLRQRGIAFADYKAGRCPQEILERIGHCSQPAPFHITAVLMRREGTLYAPCPASWFVDKAENMDGHANRNTPCAARPFSPLGRTLLQAALPPKKASSLLPHSSAGTALPMVRAKDAKPLTPYWIRLDCLRRSPVTFAAGDLLAKSELYDTESRTGIAIDSKRKVQEGKIYTAAHIRLRPEVTLLIGLDSDPGLQKKGRFFLGGEQRICGYATAAAPALPQGEAALYLALAPLELTVEILPHVFAASKPVTLAGWDLARGFHKATTAWLPAGSVFTKRINPCCIPLPQGEHHER</sequence>
<dbReference type="Gene3D" id="3.30.70.2940">
    <property type="match status" value="1"/>
</dbReference>
<protein>
    <recommendedName>
        <fullName evidence="3">Type III-B CRISPR module-associated protein Cmr3</fullName>
    </recommendedName>
</protein>
<dbReference type="OrthoDB" id="6162707at2"/>
<proteinExistence type="predicted"/>
<evidence type="ECO:0000313" key="2">
    <source>
        <dbReference type="Proteomes" id="UP000239867"/>
    </source>
</evidence>
<name>A0A2L1GPH8_9BACT</name>
<evidence type="ECO:0008006" key="3">
    <source>
        <dbReference type="Google" id="ProtNLM"/>
    </source>
</evidence>
<reference evidence="1 2" key="1">
    <citation type="journal article" date="2018" name="MBio">
        <title>Insights into the evolution of host association through the isolation and characterization of a novel human periodontal pathobiont, Desulfobulbus oralis.</title>
        <authorList>
            <person name="Cross K.L."/>
            <person name="Chirania P."/>
            <person name="Xiong W."/>
            <person name="Beall C.J."/>
            <person name="Elkins J.G."/>
            <person name="Giannone R.J."/>
            <person name="Griffen A.L."/>
            <person name="Guss A.M."/>
            <person name="Hettich R.L."/>
            <person name="Joshi S.S."/>
            <person name="Mokrzan E.M."/>
            <person name="Martin R.K."/>
            <person name="Zhulin I.B."/>
            <person name="Leys E.J."/>
            <person name="Podar M."/>
        </authorList>
    </citation>
    <scope>NUCLEOTIDE SEQUENCE [LARGE SCALE GENOMIC DNA]</scope>
    <source>
        <strain evidence="1 2">ORNL</strain>
    </source>
</reference>
<evidence type="ECO:0000313" key="1">
    <source>
        <dbReference type="EMBL" id="AVD71527.1"/>
    </source>
</evidence>
<organism evidence="1 2">
    <name type="scientific">Desulfobulbus oralis</name>
    <dbReference type="NCBI Taxonomy" id="1986146"/>
    <lineage>
        <taxon>Bacteria</taxon>
        <taxon>Pseudomonadati</taxon>
        <taxon>Thermodesulfobacteriota</taxon>
        <taxon>Desulfobulbia</taxon>
        <taxon>Desulfobulbales</taxon>
        <taxon>Desulfobulbaceae</taxon>
        <taxon>Desulfobulbus</taxon>
    </lineage>
</organism>
<dbReference type="Pfam" id="PF09700">
    <property type="entry name" value="Cas_Cmr3"/>
    <property type="match status" value="1"/>
</dbReference>
<keyword evidence="2" id="KW-1185">Reference proteome</keyword>
<accession>A0A2L1GPH8</accession>